<keyword evidence="11" id="KW-0325">Glycoprotein</keyword>
<feature type="disulfide bond" evidence="12">
    <location>
        <begin position="66"/>
        <end position="78"/>
    </location>
</feature>
<dbReference type="GO" id="GO:0006897">
    <property type="term" value="P:endocytosis"/>
    <property type="evidence" value="ECO:0007669"/>
    <property type="project" value="UniProtKB-KW"/>
</dbReference>
<feature type="disulfide bond" evidence="12">
    <location>
        <begin position="115"/>
        <end position="127"/>
    </location>
</feature>
<dbReference type="SUPFAM" id="SSF63825">
    <property type="entry name" value="YWTD domain"/>
    <property type="match status" value="1"/>
</dbReference>
<feature type="disulfide bond" evidence="12">
    <location>
        <begin position="73"/>
        <end position="91"/>
    </location>
</feature>
<evidence type="ECO:0000313" key="16">
    <source>
        <dbReference type="Proteomes" id="UP000005239"/>
    </source>
</evidence>
<evidence type="ECO:0000256" key="10">
    <source>
        <dbReference type="ARBA" id="ARBA00023170"/>
    </source>
</evidence>
<feature type="disulfide bond" evidence="12">
    <location>
        <begin position="122"/>
        <end position="140"/>
    </location>
</feature>
<accession>A0A8R1Y8T0</accession>
<gene>
    <name evidence="15" type="primary">WBGene00094259</name>
</gene>
<keyword evidence="4" id="KW-0812">Transmembrane</keyword>
<evidence type="ECO:0000256" key="5">
    <source>
        <dbReference type="ARBA" id="ARBA00022729"/>
    </source>
</evidence>
<dbReference type="InterPro" id="IPR002172">
    <property type="entry name" value="LDrepeatLR_classA_rpt"/>
</dbReference>
<dbReference type="SMART" id="SM00192">
    <property type="entry name" value="LDLa"/>
    <property type="match status" value="5"/>
</dbReference>
<evidence type="ECO:0000256" key="4">
    <source>
        <dbReference type="ARBA" id="ARBA00022692"/>
    </source>
</evidence>
<dbReference type="InterPro" id="IPR011042">
    <property type="entry name" value="6-blade_b-propeller_TolB-like"/>
</dbReference>
<accession>A0A2A6BSG8</accession>
<keyword evidence="3" id="KW-0254">Endocytosis</keyword>
<evidence type="ECO:0000256" key="6">
    <source>
        <dbReference type="ARBA" id="ARBA00022737"/>
    </source>
</evidence>
<sequence>MSTSSDFTAVRQRKVAPTDVTCKDGESACTARKYNYTMCYNRNWMCNLKKECANGEDEKNCPESFCFPGFFNCGEDKCIPGDFRCDGQPDCSNGADEIGCEEKVPVNNIEEKKGCASDKFDCGNGKCISEWLVCDGKDDCNDGAEDEMDCRDHPQESCDTLEFQCEETRNCIGLERKCDGVNDCSDGSDESWCVEREILCKKEKEFLCKQGRKVCINSLRRCDGESDCDDGSDEEDCSARNATSWCGEEGCRGEEPIVLITTFTGIRQFNLMTKTDASLIENQEHANAVDVHMTKQLLVWSDMRTNKINVCKTVNDTTLLAVKQCTEHESVLVKNEKIRCQESPYGIAVDWVHDLLFWTGGSYKRVSVVDLKTRRGRVLFNDTMHDLKPRAIVVDPKKGLIFWSEWSYDSGCIKRAGMNGENKQVILQGNNVVVWPNGIALDLQEERLYCEDAKVKAIFSFDYDGRDLKVILNSTHLLREPYSLAVFGDRLLYPDTDHGGVIAVYKFNGSDPILLKSSAKPPFAVKIYHSATQPDYPNKCAIHDCGQDEMCLPRETAQKGEENDTRKPYSCKSTIVRTKSVAPTPSTTPTTTVTLPPEGLHQEEDDQSLSHDFPTTFIIGSVLAALFTIMLKRKNRQCERTLQGLHQEEEDQSLTFSSFASAKRDHFDYSSTDAYGLRARVNRRLYLLEFLDKYQLDELHIVNGEASPVDPSNSRKLTIGLRWEVARSSYHAIIEKFARNVTVESVICNEDMEDGSIPLSRFHIRSYGRLCCDDRERIFLRGEETCGYSMLNLRPANYSRIRYIVVVSRTMLCFDVIREATSHLRGRMRMDKSYFKGARSIQNIVEKLRLAPVQYV</sequence>
<evidence type="ECO:0000256" key="14">
    <source>
        <dbReference type="SAM" id="MobiDB-lite"/>
    </source>
</evidence>
<evidence type="ECO:0000313" key="15">
    <source>
        <dbReference type="EnsemblMetazoa" id="PPA04705.1"/>
    </source>
</evidence>
<evidence type="ECO:0000256" key="11">
    <source>
        <dbReference type="ARBA" id="ARBA00023180"/>
    </source>
</evidence>
<evidence type="ECO:0000256" key="9">
    <source>
        <dbReference type="ARBA" id="ARBA00023157"/>
    </source>
</evidence>
<dbReference type="PROSITE" id="PS50068">
    <property type="entry name" value="LDLRA_2"/>
    <property type="match status" value="5"/>
</dbReference>
<evidence type="ECO:0000256" key="2">
    <source>
        <dbReference type="ARBA" id="ARBA00022536"/>
    </source>
</evidence>
<keyword evidence="10" id="KW-0675">Receptor</keyword>
<proteinExistence type="predicted"/>
<evidence type="ECO:0000256" key="8">
    <source>
        <dbReference type="ARBA" id="ARBA00023136"/>
    </source>
</evidence>
<keyword evidence="9 12" id="KW-1015">Disulfide bond</keyword>
<comment type="subcellular location">
    <subcellularLocation>
        <location evidence="1">Membrane</location>
        <topology evidence="1">Single-pass membrane protein</topology>
    </subcellularLocation>
</comment>
<name>A0A2A6BSG8_PRIPA</name>
<dbReference type="FunFam" id="2.120.10.30:FF:000241">
    <property type="entry name" value="Low-density lipoprotein receptor-related protein 6"/>
    <property type="match status" value="1"/>
</dbReference>
<dbReference type="AlphaFoldDB" id="A0A2A6BSG8"/>
<dbReference type="OrthoDB" id="664115at2759"/>
<comment type="caution">
    <text evidence="12">Lacks conserved residue(s) required for the propagation of feature annotation.</text>
</comment>
<dbReference type="Gene3D" id="4.10.400.10">
    <property type="entry name" value="Low-density Lipoprotein Receptor"/>
    <property type="match status" value="5"/>
</dbReference>
<protein>
    <submittedName>
        <fullName evidence="15">Lipoprotein receptor</fullName>
    </submittedName>
</protein>
<dbReference type="CDD" id="cd00112">
    <property type="entry name" value="LDLa"/>
    <property type="match status" value="4"/>
</dbReference>
<feature type="compositionally biased region" description="Low complexity" evidence="14">
    <location>
        <begin position="583"/>
        <end position="597"/>
    </location>
</feature>
<evidence type="ECO:0000256" key="7">
    <source>
        <dbReference type="ARBA" id="ARBA00022989"/>
    </source>
</evidence>
<evidence type="ECO:0000256" key="13">
    <source>
        <dbReference type="PROSITE-ProRule" id="PRU00461"/>
    </source>
</evidence>
<dbReference type="Proteomes" id="UP000005239">
    <property type="component" value="Unassembled WGS sequence"/>
</dbReference>
<feature type="repeat" description="LDL-receptor class B" evidence="13">
    <location>
        <begin position="399"/>
        <end position="445"/>
    </location>
</feature>
<reference evidence="16" key="1">
    <citation type="journal article" date="2008" name="Nat. Genet.">
        <title>The Pristionchus pacificus genome provides a unique perspective on nematode lifestyle and parasitism.</title>
        <authorList>
            <person name="Dieterich C."/>
            <person name="Clifton S.W."/>
            <person name="Schuster L.N."/>
            <person name="Chinwalla A."/>
            <person name="Delehaunty K."/>
            <person name="Dinkelacker I."/>
            <person name="Fulton L."/>
            <person name="Fulton R."/>
            <person name="Godfrey J."/>
            <person name="Minx P."/>
            <person name="Mitreva M."/>
            <person name="Roeseler W."/>
            <person name="Tian H."/>
            <person name="Witte H."/>
            <person name="Yang S.P."/>
            <person name="Wilson R.K."/>
            <person name="Sommer R.J."/>
        </authorList>
    </citation>
    <scope>NUCLEOTIDE SEQUENCE [LARGE SCALE GENOMIC DNA]</scope>
    <source>
        <strain evidence="16">PS312</strain>
    </source>
</reference>
<feature type="disulfide bond" evidence="12">
    <location>
        <begin position="222"/>
        <end position="237"/>
    </location>
</feature>
<evidence type="ECO:0000256" key="12">
    <source>
        <dbReference type="PROSITE-ProRule" id="PRU00124"/>
    </source>
</evidence>
<dbReference type="PROSITE" id="PS51120">
    <property type="entry name" value="LDLRB"/>
    <property type="match status" value="1"/>
</dbReference>
<dbReference type="Gene3D" id="2.120.10.30">
    <property type="entry name" value="TolB, C-terminal domain"/>
    <property type="match status" value="1"/>
</dbReference>
<feature type="disulfide bond" evidence="12">
    <location>
        <begin position="85"/>
        <end position="100"/>
    </location>
</feature>
<feature type="disulfide bond" evidence="12">
    <location>
        <begin position="178"/>
        <end position="193"/>
    </location>
</feature>
<dbReference type="GO" id="GO:0005886">
    <property type="term" value="C:plasma membrane"/>
    <property type="evidence" value="ECO:0000318"/>
    <property type="project" value="GO_Central"/>
</dbReference>
<dbReference type="InterPro" id="IPR036055">
    <property type="entry name" value="LDL_receptor-like_sf"/>
</dbReference>
<dbReference type="EnsemblMetazoa" id="PPA04705.1">
    <property type="protein sequence ID" value="PPA04705.1"/>
    <property type="gene ID" value="WBGene00094259"/>
</dbReference>
<keyword evidence="8" id="KW-0472">Membrane</keyword>
<reference evidence="15" key="2">
    <citation type="submission" date="2022-06" db="UniProtKB">
        <authorList>
            <consortium name="EnsemblMetazoa"/>
        </authorList>
    </citation>
    <scope>IDENTIFICATION</scope>
    <source>
        <strain evidence="15">PS312</strain>
    </source>
</reference>
<dbReference type="SUPFAM" id="SSF57424">
    <property type="entry name" value="LDL receptor-like module"/>
    <property type="match status" value="4"/>
</dbReference>
<dbReference type="SMART" id="SM00135">
    <property type="entry name" value="LY"/>
    <property type="match status" value="5"/>
</dbReference>
<feature type="disulfide bond" evidence="12">
    <location>
        <begin position="46"/>
        <end position="61"/>
    </location>
</feature>
<dbReference type="PRINTS" id="PR00261">
    <property type="entry name" value="LDLRECEPTOR"/>
</dbReference>
<dbReference type="PANTHER" id="PTHR22722">
    <property type="entry name" value="LOW-DENSITY LIPOPROTEIN RECEPTOR-RELATED PROTEIN 2-RELATED"/>
    <property type="match status" value="1"/>
</dbReference>
<keyword evidence="7" id="KW-1133">Transmembrane helix</keyword>
<dbReference type="Pfam" id="PF00057">
    <property type="entry name" value="Ldl_recept_a"/>
    <property type="match status" value="4"/>
</dbReference>
<evidence type="ECO:0000256" key="3">
    <source>
        <dbReference type="ARBA" id="ARBA00022583"/>
    </source>
</evidence>
<dbReference type="InterPro" id="IPR000033">
    <property type="entry name" value="LDLR_classB_rpt"/>
</dbReference>
<dbReference type="InterPro" id="IPR023415">
    <property type="entry name" value="LDLR_class-A_CS"/>
</dbReference>
<dbReference type="InterPro" id="IPR051221">
    <property type="entry name" value="LDLR-related"/>
</dbReference>
<feature type="region of interest" description="Disordered" evidence="14">
    <location>
        <begin position="580"/>
        <end position="606"/>
    </location>
</feature>
<dbReference type="PROSITE" id="PS01209">
    <property type="entry name" value="LDLRA_1"/>
    <property type="match status" value="2"/>
</dbReference>
<organism evidence="15 16">
    <name type="scientific">Pristionchus pacificus</name>
    <name type="common">Parasitic nematode worm</name>
    <dbReference type="NCBI Taxonomy" id="54126"/>
    <lineage>
        <taxon>Eukaryota</taxon>
        <taxon>Metazoa</taxon>
        <taxon>Ecdysozoa</taxon>
        <taxon>Nematoda</taxon>
        <taxon>Chromadorea</taxon>
        <taxon>Rhabditida</taxon>
        <taxon>Rhabditina</taxon>
        <taxon>Diplogasteromorpha</taxon>
        <taxon>Diplogasteroidea</taxon>
        <taxon>Neodiplogasteridae</taxon>
        <taxon>Pristionchus</taxon>
    </lineage>
</organism>
<keyword evidence="5" id="KW-0732">Signal</keyword>
<dbReference type="Pfam" id="PF00058">
    <property type="entry name" value="Ldl_recept_b"/>
    <property type="match status" value="1"/>
</dbReference>
<keyword evidence="16" id="KW-1185">Reference proteome</keyword>
<keyword evidence="6" id="KW-0677">Repeat</keyword>
<evidence type="ECO:0000256" key="1">
    <source>
        <dbReference type="ARBA" id="ARBA00004167"/>
    </source>
</evidence>
<keyword evidence="2" id="KW-0245">EGF-like domain</keyword>